<sequence length="56" mass="6588">MLQSDPHDLYETLKDQELVQRIIEKTGNFGVLIKPFTNEQFRIALKEAIDKRTKVQ</sequence>
<comment type="caution">
    <text evidence="1">The sequence shown here is derived from an EMBL/GenBank/DDBJ whole genome shotgun (WGS) entry which is preliminary data.</text>
</comment>
<dbReference type="Proteomes" id="UP000662185">
    <property type="component" value="Unassembled WGS sequence"/>
</dbReference>
<evidence type="ECO:0000313" key="1">
    <source>
        <dbReference type="EMBL" id="MBD2293071.1"/>
    </source>
</evidence>
<gene>
    <name evidence="1" type="ORF">H6G06_06120</name>
</gene>
<accession>A0A926WEE1</accession>
<organism evidence="1 2">
    <name type="scientific">Anabaena sphaerica FACHB-251</name>
    <dbReference type="NCBI Taxonomy" id="2692883"/>
    <lineage>
        <taxon>Bacteria</taxon>
        <taxon>Bacillati</taxon>
        <taxon>Cyanobacteriota</taxon>
        <taxon>Cyanophyceae</taxon>
        <taxon>Nostocales</taxon>
        <taxon>Nostocaceae</taxon>
        <taxon>Anabaena</taxon>
    </lineage>
</organism>
<dbReference type="EMBL" id="JACJQU010000002">
    <property type="protein sequence ID" value="MBD2293071.1"/>
    <property type="molecule type" value="Genomic_DNA"/>
</dbReference>
<dbReference type="AlphaFoldDB" id="A0A926WEE1"/>
<evidence type="ECO:0000313" key="2">
    <source>
        <dbReference type="Proteomes" id="UP000662185"/>
    </source>
</evidence>
<protein>
    <submittedName>
        <fullName evidence="1">Uncharacterized protein</fullName>
    </submittedName>
</protein>
<proteinExistence type="predicted"/>
<dbReference type="RefSeq" id="WP_190558072.1">
    <property type="nucleotide sequence ID" value="NZ_JACJQU010000002.1"/>
</dbReference>
<name>A0A926WEE1_9NOST</name>
<reference evidence="2" key="1">
    <citation type="journal article" date="2020" name="ISME J.">
        <title>Comparative genomics reveals insights into cyanobacterial evolution and habitat adaptation.</title>
        <authorList>
            <person name="Chen M.Y."/>
            <person name="Teng W.K."/>
            <person name="Zhao L."/>
            <person name="Hu C.X."/>
            <person name="Zhou Y.K."/>
            <person name="Han B.P."/>
            <person name="Song L.R."/>
            <person name="Shu W.S."/>
        </authorList>
    </citation>
    <scope>NUCLEOTIDE SEQUENCE [LARGE SCALE GENOMIC DNA]</scope>
    <source>
        <strain evidence="2">FACHB-251</strain>
    </source>
</reference>
<keyword evidence="2" id="KW-1185">Reference proteome</keyword>